<evidence type="ECO:0000313" key="2">
    <source>
        <dbReference type="WBParaSite" id="nRc.2.0.1.t47501-RA"/>
    </source>
</evidence>
<reference evidence="2" key="1">
    <citation type="submission" date="2022-11" db="UniProtKB">
        <authorList>
            <consortium name="WormBaseParasite"/>
        </authorList>
    </citation>
    <scope>IDENTIFICATION</scope>
</reference>
<evidence type="ECO:0000313" key="1">
    <source>
        <dbReference type="Proteomes" id="UP000887565"/>
    </source>
</evidence>
<accession>A0A915LCH0</accession>
<dbReference type="WBParaSite" id="nRc.2.0.1.t47501-RA">
    <property type="protein sequence ID" value="nRc.2.0.1.t47501-RA"/>
    <property type="gene ID" value="nRc.2.0.1.g47501"/>
</dbReference>
<dbReference type="AlphaFoldDB" id="A0A915LCH0"/>
<protein>
    <submittedName>
        <fullName evidence="2">Uncharacterized protein</fullName>
    </submittedName>
</protein>
<organism evidence="1 2">
    <name type="scientific">Romanomermis culicivorax</name>
    <name type="common">Nematode worm</name>
    <dbReference type="NCBI Taxonomy" id="13658"/>
    <lineage>
        <taxon>Eukaryota</taxon>
        <taxon>Metazoa</taxon>
        <taxon>Ecdysozoa</taxon>
        <taxon>Nematoda</taxon>
        <taxon>Enoplea</taxon>
        <taxon>Dorylaimia</taxon>
        <taxon>Mermithida</taxon>
        <taxon>Mermithoidea</taxon>
        <taxon>Mermithidae</taxon>
        <taxon>Romanomermis</taxon>
    </lineage>
</organism>
<dbReference type="Proteomes" id="UP000887565">
    <property type="component" value="Unplaced"/>
</dbReference>
<sequence>TFYWPLFSDDFIQQQIKNCGDNLYLSQHLGVCRVQWRGTCYPVMLMFEDQRIELTHNRMKNPRLRMKLWEFQNVKDR</sequence>
<proteinExistence type="predicted"/>
<name>A0A915LCH0_ROMCU</name>
<keyword evidence="1" id="KW-1185">Reference proteome</keyword>